<feature type="repeat" description="PPR" evidence="2">
    <location>
        <begin position="58"/>
        <end position="92"/>
    </location>
</feature>
<dbReference type="InterPro" id="IPR011990">
    <property type="entry name" value="TPR-like_helical_dom_sf"/>
</dbReference>
<dbReference type="InterPro" id="IPR033443">
    <property type="entry name" value="PROP1-like_PPR_dom"/>
</dbReference>
<dbReference type="GO" id="GO:0001682">
    <property type="term" value="P:tRNA 5'-leader removal"/>
    <property type="evidence" value="ECO:0007669"/>
    <property type="project" value="TreeGrafter"/>
</dbReference>
<gene>
    <name evidence="4" type="ORF">Plil01_001205300</name>
</gene>
<evidence type="ECO:0000313" key="4">
    <source>
        <dbReference type="EMBL" id="GMF28578.1"/>
    </source>
</evidence>
<evidence type="ECO:0000256" key="2">
    <source>
        <dbReference type="PROSITE-ProRule" id="PRU00708"/>
    </source>
</evidence>
<keyword evidence="1" id="KW-0677">Repeat</keyword>
<evidence type="ECO:0000259" key="3">
    <source>
        <dbReference type="Pfam" id="PF17177"/>
    </source>
</evidence>
<dbReference type="GO" id="GO:0004526">
    <property type="term" value="F:ribonuclease P activity"/>
    <property type="evidence" value="ECO:0007669"/>
    <property type="project" value="TreeGrafter"/>
</dbReference>
<dbReference type="PROSITE" id="PS51375">
    <property type="entry name" value="PPR"/>
    <property type="match status" value="1"/>
</dbReference>
<dbReference type="PANTHER" id="PTHR13547">
    <property type="match status" value="1"/>
</dbReference>
<organism evidence="4 5">
    <name type="scientific">Phytophthora lilii</name>
    <dbReference type="NCBI Taxonomy" id="2077276"/>
    <lineage>
        <taxon>Eukaryota</taxon>
        <taxon>Sar</taxon>
        <taxon>Stramenopiles</taxon>
        <taxon>Oomycota</taxon>
        <taxon>Peronosporomycetes</taxon>
        <taxon>Peronosporales</taxon>
        <taxon>Peronosporaceae</taxon>
        <taxon>Phytophthora</taxon>
    </lineage>
</organism>
<dbReference type="OrthoDB" id="46913at2759"/>
<sequence>MKAEAVKVEPYIYNMVINLCSKVDDPASFKAGAYSLYQDMKQAYADADDKQKKKFAVSEPIYSAMVKLCSKAQDFDACDTLIAEMEADKVEPKLRTFGPLLQAHSDAGNLDKCVWVHEKFLSHGLGPTEADYVALLRVCVTAGNAERFYAYLDTFIDDIWQPSRSTWDVLKDWFSRYALVSD</sequence>
<feature type="domain" description="PROP1-like PPR" evidence="3">
    <location>
        <begin position="1"/>
        <end position="175"/>
    </location>
</feature>
<name>A0A9W6UAV5_9STRA</name>
<dbReference type="AlphaFoldDB" id="A0A9W6UAV5"/>
<evidence type="ECO:0000256" key="1">
    <source>
        <dbReference type="ARBA" id="ARBA00022737"/>
    </source>
</evidence>
<dbReference type="Gene3D" id="1.25.40.10">
    <property type="entry name" value="Tetratricopeptide repeat domain"/>
    <property type="match status" value="1"/>
</dbReference>
<protein>
    <submittedName>
        <fullName evidence="4">Unnamed protein product</fullName>
    </submittedName>
</protein>
<dbReference type="PANTHER" id="PTHR13547:SF1">
    <property type="entry name" value="MITOCHONDRIAL RIBONUCLEASE P CATALYTIC SUBUNIT"/>
    <property type="match status" value="1"/>
</dbReference>
<accession>A0A9W6UAV5</accession>
<dbReference type="NCBIfam" id="TIGR00756">
    <property type="entry name" value="PPR"/>
    <property type="match status" value="1"/>
</dbReference>
<evidence type="ECO:0000313" key="5">
    <source>
        <dbReference type="Proteomes" id="UP001165083"/>
    </source>
</evidence>
<comment type="caution">
    <text evidence="4">The sequence shown here is derived from an EMBL/GenBank/DDBJ whole genome shotgun (WGS) entry which is preliminary data.</text>
</comment>
<dbReference type="Proteomes" id="UP001165083">
    <property type="component" value="Unassembled WGS sequence"/>
</dbReference>
<reference evidence="4" key="1">
    <citation type="submission" date="2023-04" db="EMBL/GenBank/DDBJ databases">
        <title>Phytophthora lilii NBRC 32176.</title>
        <authorList>
            <person name="Ichikawa N."/>
            <person name="Sato H."/>
            <person name="Tonouchi N."/>
        </authorList>
    </citation>
    <scope>NUCLEOTIDE SEQUENCE</scope>
    <source>
        <strain evidence="4">NBRC 32176</strain>
    </source>
</reference>
<keyword evidence="5" id="KW-1185">Reference proteome</keyword>
<dbReference type="EMBL" id="BSXW01000722">
    <property type="protein sequence ID" value="GMF28578.1"/>
    <property type="molecule type" value="Genomic_DNA"/>
</dbReference>
<dbReference type="Pfam" id="PF17177">
    <property type="entry name" value="PPR_long"/>
    <property type="match status" value="1"/>
</dbReference>
<dbReference type="InterPro" id="IPR002885">
    <property type="entry name" value="PPR_rpt"/>
</dbReference>
<proteinExistence type="predicted"/>